<reference evidence="4" key="1">
    <citation type="submission" date="2021-06" db="EMBL/GenBank/DDBJ databases">
        <authorList>
            <person name="Hodson N. C."/>
            <person name="Mongue J. A."/>
            <person name="Jaron S. K."/>
        </authorList>
    </citation>
    <scope>NUCLEOTIDE SEQUENCE</scope>
</reference>
<evidence type="ECO:0000256" key="2">
    <source>
        <dbReference type="SAM" id="Phobius"/>
    </source>
</evidence>
<feature type="region of interest" description="Disordered" evidence="1">
    <location>
        <begin position="182"/>
        <end position="237"/>
    </location>
</feature>
<keyword evidence="2" id="KW-0812">Transmembrane</keyword>
<evidence type="ECO:0008006" key="6">
    <source>
        <dbReference type="Google" id="ProtNLM"/>
    </source>
</evidence>
<name>A0A8J2LBT2_9HEXA</name>
<keyword evidence="3" id="KW-0732">Signal</keyword>
<evidence type="ECO:0000256" key="1">
    <source>
        <dbReference type="SAM" id="MobiDB-lite"/>
    </source>
</evidence>
<dbReference type="EMBL" id="CAJVCH010449948">
    <property type="protein sequence ID" value="CAG7819438.1"/>
    <property type="molecule type" value="Genomic_DNA"/>
</dbReference>
<gene>
    <name evidence="4" type="ORF">AFUS01_LOCUS29887</name>
</gene>
<comment type="caution">
    <text evidence="4">The sequence shown here is derived from an EMBL/GenBank/DDBJ whole genome shotgun (WGS) entry which is preliminary data.</text>
</comment>
<feature type="transmembrane region" description="Helical" evidence="2">
    <location>
        <begin position="154"/>
        <end position="177"/>
    </location>
</feature>
<proteinExistence type="predicted"/>
<protein>
    <recommendedName>
        <fullName evidence="6">TNFR-Cys domain-containing protein</fullName>
    </recommendedName>
</protein>
<feature type="signal peptide" evidence="3">
    <location>
        <begin position="1"/>
        <end position="34"/>
    </location>
</feature>
<keyword evidence="2" id="KW-0472">Membrane</keyword>
<dbReference type="AlphaFoldDB" id="A0A8J2LBT2"/>
<evidence type="ECO:0000313" key="4">
    <source>
        <dbReference type="EMBL" id="CAG7819438.1"/>
    </source>
</evidence>
<dbReference type="Proteomes" id="UP000708208">
    <property type="component" value="Unassembled WGS sequence"/>
</dbReference>
<keyword evidence="2" id="KW-1133">Transmembrane helix</keyword>
<evidence type="ECO:0000313" key="5">
    <source>
        <dbReference type="Proteomes" id="UP000708208"/>
    </source>
</evidence>
<keyword evidence="5" id="KW-1185">Reference proteome</keyword>
<accession>A0A8J2LBT2</accession>
<feature type="region of interest" description="Disordered" evidence="1">
    <location>
        <begin position="372"/>
        <end position="400"/>
    </location>
</feature>
<sequence>MMSLISSGVNPMKPKGLLLSIGLILTGFLLSMECAPFGGTVDTGTTTPRFKRCTNDGDCSSGHFCYTRRLDPICQKCHKCSLHHRVSKYPCAKSMQECGECLPGYEERKHAISMFECVELTPAQPAPGGKQVYCGNNKTNSPECNNSSMQTSPWIWATTVVALSLVTVTAISLTVFIRRRRPPSRGDGFEKVELMSPVPSAPPPDANNIGQSSGPLSSGKPSEFDPPPPSNPHFRSDRNLAKCVENSYQQANPYALGTSSGLEAELYLYNQGPEVEDGIQPNDEVAELFEQAMAPAPAQPNAEVPEGENLNEVSIELPPWDEDNFDVDMEADIDEILEPQDEPHEEPQDEPEFVVDIRVGLFIRVESTMPSTRYEASSEQVVPDMDLNNNEDQTSESSPLIDAQNNVQLEDAYRQEQIAIEASFEDFPCS</sequence>
<feature type="chain" id="PRO_5035298340" description="TNFR-Cys domain-containing protein" evidence="3">
    <location>
        <begin position="35"/>
        <end position="430"/>
    </location>
</feature>
<organism evidence="4 5">
    <name type="scientific">Allacma fusca</name>
    <dbReference type="NCBI Taxonomy" id="39272"/>
    <lineage>
        <taxon>Eukaryota</taxon>
        <taxon>Metazoa</taxon>
        <taxon>Ecdysozoa</taxon>
        <taxon>Arthropoda</taxon>
        <taxon>Hexapoda</taxon>
        <taxon>Collembola</taxon>
        <taxon>Symphypleona</taxon>
        <taxon>Sminthuridae</taxon>
        <taxon>Allacma</taxon>
    </lineage>
</organism>
<feature type="compositionally biased region" description="Polar residues" evidence="1">
    <location>
        <begin position="387"/>
        <end position="400"/>
    </location>
</feature>
<evidence type="ECO:0000256" key="3">
    <source>
        <dbReference type="SAM" id="SignalP"/>
    </source>
</evidence>